<accession>A0A0E0EZA1</accession>
<dbReference type="Gramene" id="OMERI10G10900.1">
    <property type="protein sequence ID" value="OMERI10G10900.1"/>
    <property type="gene ID" value="OMERI10G10900"/>
</dbReference>
<dbReference type="EnsemblPlants" id="OMERI10G10900.1">
    <property type="protein sequence ID" value="OMERI10G10900.1"/>
    <property type="gene ID" value="OMERI10G10900"/>
</dbReference>
<proteinExistence type="predicted"/>
<feature type="compositionally biased region" description="Low complexity" evidence="1">
    <location>
        <begin position="95"/>
        <end position="104"/>
    </location>
</feature>
<dbReference type="Proteomes" id="UP000008021">
    <property type="component" value="Chromosome 10"/>
</dbReference>
<evidence type="ECO:0000313" key="2">
    <source>
        <dbReference type="EnsemblPlants" id="OMERI10G10900.1"/>
    </source>
</evidence>
<name>A0A0E0EZA1_9ORYZ</name>
<sequence length="104" mass="11724">MQCMHTVQYTGRHHLATTRSPGAPHVYRWSQAPTQPNPNPNPNPSLWSSRPCPRPHQSPPRNAIPSPPPPPPRLFRLIHHLLLPPITRRHPSPPTRATTTTTVE</sequence>
<dbReference type="AlphaFoldDB" id="A0A0E0EZA1"/>
<evidence type="ECO:0000313" key="3">
    <source>
        <dbReference type="Proteomes" id="UP000008021"/>
    </source>
</evidence>
<evidence type="ECO:0000256" key="1">
    <source>
        <dbReference type="SAM" id="MobiDB-lite"/>
    </source>
</evidence>
<feature type="region of interest" description="Disordered" evidence="1">
    <location>
        <begin position="1"/>
        <end position="104"/>
    </location>
</feature>
<keyword evidence="3" id="KW-1185">Reference proteome</keyword>
<reference evidence="2" key="1">
    <citation type="submission" date="2015-04" db="UniProtKB">
        <authorList>
            <consortium name="EnsemblPlants"/>
        </authorList>
    </citation>
    <scope>IDENTIFICATION</scope>
</reference>
<dbReference type="HOGENOM" id="CLU_2254418_0_0_1"/>
<reference evidence="2" key="2">
    <citation type="submission" date="2018-05" db="EMBL/GenBank/DDBJ databases">
        <title>OmerRS3 (Oryza meridionalis Reference Sequence Version 3).</title>
        <authorList>
            <person name="Zhang J."/>
            <person name="Kudrna D."/>
            <person name="Lee S."/>
            <person name="Talag J."/>
            <person name="Welchert J."/>
            <person name="Wing R.A."/>
        </authorList>
    </citation>
    <scope>NUCLEOTIDE SEQUENCE [LARGE SCALE GENOMIC DNA]</scope>
    <source>
        <strain evidence="2">cv. OR44</strain>
    </source>
</reference>
<organism evidence="2">
    <name type="scientific">Oryza meridionalis</name>
    <dbReference type="NCBI Taxonomy" id="40149"/>
    <lineage>
        <taxon>Eukaryota</taxon>
        <taxon>Viridiplantae</taxon>
        <taxon>Streptophyta</taxon>
        <taxon>Embryophyta</taxon>
        <taxon>Tracheophyta</taxon>
        <taxon>Spermatophyta</taxon>
        <taxon>Magnoliopsida</taxon>
        <taxon>Liliopsida</taxon>
        <taxon>Poales</taxon>
        <taxon>Poaceae</taxon>
        <taxon>BOP clade</taxon>
        <taxon>Oryzoideae</taxon>
        <taxon>Oryzeae</taxon>
        <taxon>Oryzinae</taxon>
        <taxon>Oryza</taxon>
    </lineage>
</organism>
<protein>
    <submittedName>
        <fullName evidence="2">Uncharacterized protein</fullName>
    </submittedName>
</protein>